<keyword evidence="3" id="KW-1185">Reference proteome</keyword>
<dbReference type="EMBL" id="BSXW01000306">
    <property type="protein sequence ID" value="GMF18110.1"/>
    <property type="molecule type" value="Genomic_DNA"/>
</dbReference>
<feature type="region of interest" description="Disordered" evidence="1">
    <location>
        <begin position="1"/>
        <end position="134"/>
    </location>
</feature>
<gene>
    <name evidence="2" type="ORF">Plil01_000672600</name>
</gene>
<dbReference type="AlphaFoldDB" id="A0A9W6TS35"/>
<protein>
    <submittedName>
        <fullName evidence="2">Unnamed protein product</fullName>
    </submittedName>
</protein>
<proteinExistence type="predicted"/>
<evidence type="ECO:0000313" key="3">
    <source>
        <dbReference type="Proteomes" id="UP001165083"/>
    </source>
</evidence>
<evidence type="ECO:0000256" key="1">
    <source>
        <dbReference type="SAM" id="MobiDB-lite"/>
    </source>
</evidence>
<name>A0A9W6TS35_9STRA</name>
<accession>A0A9W6TS35</accession>
<comment type="caution">
    <text evidence="2">The sequence shown here is derived from an EMBL/GenBank/DDBJ whole genome shotgun (WGS) entry which is preliminary data.</text>
</comment>
<feature type="compositionally biased region" description="Acidic residues" evidence="1">
    <location>
        <begin position="30"/>
        <end position="47"/>
    </location>
</feature>
<sequence>MAKGSKSAVPATPMNSATFDDSVDYPDAKYDEDEADEAGEDDEDDYLEERRASVASQSSPEDATVSLGSSGGGGGVRPLSRNLTDELNDVAGPEPAHDDEDVSTKTPATSAKAGGAKPRSTANRPPLNGDTPAANKVLGRCIELIRTISQWMPLFDPKPRISGCRYSTPSQLAMPSGLSSASSWRHLSIFPLRRATGRGDASHPKWVLTAAGAYQQPRFNKLPRSQPIDEVVFKPCQDVPKSIAEVLVSARFCERGGLGQVPPGLREVPAQEKRGARWSQRVWSALGSKANAGLSWNRKRKAAVKTQVQGLKRRGQGCVWWRLPAYQRGKSDKVDLKTRADPRPAKARDQARLGYIWDSKHQAAMAQTPSEPVA</sequence>
<organism evidence="2 3">
    <name type="scientific">Phytophthora lilii</name>
    <dbReference type="NCBI Taxonomy" id="2077276"/>
    <lineage>
        <taxon>Eukaryota</taxon>
        <taxon>Sar</taxon>
        <taxon>Stramenopiles</taxon>
        <taxon>Oomycota</taxon>
        <taxon>Peronosporomycetes</taxon>
        <taxon>Peronosporales</taxon>
        <taxon>Peronosporaceae</taxon>
        <taxon>Phytophthora</taxon>
    </lineage>
</organism>
<reference evidence="2" key="1">
    <citation type="submission" date="2023-04" db="EMBL/GenBank/DDBJ databases">
        <title>Phytophthora lilii NBRC 32176.</title>
        <authorList>
            <person name="Ichikawa N."/>
            <person name="Sato H."/>
            <person name="Tonouchi N."/>
        </authorList>
    </citation>
    <scope>NUCLEOTIDE SEQUENCE</scope>
    <source>
        <strain evidence="2">NBRC 32176</strain>
    </source>
</reference>
<dbReference type="Proteomes" id="UP001165083">
    <property type="component" value="Unassembled WGS sequence"/>
</dbReference>
<evidence type="ECO:0000313" key="2">
    <source>
        <dbReference type="EMBL" id="GMF18110.1"/>
    </source>
</evidence>